<dbReference type="Proteomes" id="UP000694727">
    <property type="component" value="Unplaced"/>
</dbReference>
<reference evidence="2" key="1">
    <citation type="submission" date="2025-08" db="UniProtKB">
        <authorList>
            <consortium name="Ensembl"/>
        </authorList>
    </citation>
    <scope>IDENTIFICATION</scope>
</reference>
<evidence type="ECO:0000313" key="2">
    <source>
        <dbReference type="Ensembl" id="ENSSSCP00025012005.1"/>
    </source>
</evidence>
<feature type="region of interest" description="Disordered" evidence="1">
    <location>
        <begin position="1"/>
        <end position="20"/>
    </location>
</feature>
<evidence type="ECO:0000256" key="1">
    <source>
        <dbReference type="SAM" id="MobiDB-lite"/>
    </source>
</evidence>
<feature type="compositionally biased region" description="Basic and acidic residues" evidence="1">
    <location>
        <begin position="8"/>
        <end position="20"/>
    </location>
</feature>
<proteinExistence type="predicted"/>
<name>A0A8D0UL45_PIG</name>
<sequence length="198" mass="23254">CPQGESAEGTHEPEEAQEWDWEKRTRTRLGDLGDIFLKMNKVANDKSQTSQTFKGFAKITLRKELKKKKGTAMYKTGSRMERQLDPENLYPGFAPFILITGVHKKSPRLKSNSTYYHSNYRERSQGCTHSTRRFPVRGHRHGWDPELLWLWTFCRKNTKALGYQYFKRKKQNATVIPIYQKGTEKFTLFQSNPTPQQF</sequence>
<organism evidence="2 3">
    <name type="scientific">Sus scrofa</name>
    <name type="common">Pig</name>
    <dbReference type="NCBI Taxonomy" id="9823"/>
    <lineage>
        <taxon>Eukaryota</taxon>
        <taxon>Metazoa</taxon>
        <taxon>Chordata</taxon>
        <taxon>Craniata</taxon>
        <taxon>Vertebrata</taxon>
        <taxon>Euteleostomi</taxon>
        <taxon>Mammalia</taxon>
        <taxon>Eutheria</taxon>
        <taxon>Laurasiatheria</taxon>
        <taxon>Artiodactyla</taxon>
        <taxon>Suina</taxon>
        <taxon>Suidae</taxon>
        <taxon>Sus</taxon>
    </lineage>
</organism>
<evidence type="ECO:0000313" key="3">
    <source>
        <dbReference type="Proteomes" id="UP000694727"/>
    </source>
</evidence>
<accession>A0A8D0UL45</accession>
<protein>
    <submittedName>
        <fullName evidence="2">Uncharacterized protein</fullName>
    </submittedName>
</protein>
<dbReference type="AlphaFoldDB" id="A0A8D0UL45"/>
<dbReference type="Ensembl" id="ENSSSCT00025028367.1">
    <property type="protein sequence ID" value="ENSSSCP00025012005.1"/>
    <property type="gene ID" value="ENSSSCG00025020809.1"/>
</dbReference>